<accession>A0A6J5NY88</accession>
<protein>
    <submittedName>
        <fullName evidence="1">Uncharacterized protein</fullName>
    </submittedName>
</protein>
<name>A0A6J5NY88_9CAUD</name>
<evidence type="ECO:0000313" key="1">
    <source>
        <dbReference type="EMBL" id="CAB4161935.1"/>
    </source>
</evidence>
<gene>
    <name evidence="1" type="ORF">UFOVP777_12</name>
</gene>
<sequence length="269" mass="29897">MPSTRLLPEQFAAGLTLDGTRISRNIEEAEKLRSVPPHLTERRFMPSWLVWGYSPDRTATPQELPWMREKNSIDVSGTYPTPTLYNEYRHKGVYTPGIVLTGSSNYYTWEVSFQSTTPTYLTRLACWLATDIVYNNTLVYGAPTPPTKVLADYLSDMTFQVFVDDLLDPEARTRTSVEAGSFQADLGTAKIVSVAGAVADTMQPPHPIGAQVDGVCLDVQCQVLLPPGRVRIALTLPRYDSAVYTTSWGDIPWQNAVWSINAKISEGCQ</sequence>
<organism evidence="1">
    <name type="scientific">uncultured Caudovirales phage</name>
    <dbReference type="NCBI Taxonomy" id="2100421"/>
    <lineage>
        <taxon>Viruses</taxon>
        <taxon>Duplodnaviria</taxon>
        <taxon>Heunggongvirae</taxon>
        <taxon>Uroviricota</taxon>
        <taxon>Caudoviricetes</taxon>
        <taxon>Peduoviridae</taxon>
        <taxon>Maltschvirus</taxon>
        <taxon>Maltschvirus maltsch</taxon>
    </lineage>
</organism>
<dbReference type="EMBL" id="LR796723">
    <property type="protein sequence ID" value="CAB4161935.1"/>
    <property type="molecule type" value="Genomic_DNA"/>
</dbReference>
<proteinExistence type="predicted"/>
<reference evidence="1" key="1">
    <citation type="submission" date="2020-04" db="EMBL/GenBank/DDBJ databases">
        <authorList>
            <person name="Chiriac C."/>
            <person name="Salcher M."/>
            <person name="Ghai R."/>
            <person name="Kavagutti S V."/>
        </authorList>
    </citation>
    <scope>NUCLEOTIDE SEQUENCE</scope>
</reference>